<proteinExistence type="predicted"/>
<accession>A0A6N3DDQ7</accession>
<organism evidence="1">
    <name type="scientific">Clostridium paraputrificum</name>
    <dbReference type="NCBI Taxonomy" id="29363"/>
    <lineage>
        <taxon>Bacteria</taxon>
        <taxon>Bacillati</taxon>
        <taxon>Bacillota</taxon>
        <taxon>Clostridia</taxon>
        <taxon>Eubacteriales</taxon>
        <taxon>Clostridiaceae</taxon>
        <taxon>Clostridium</taxon>
    </lineage>
</organism>
<name>A0A6N3DDQ7_9CLOT</name>
<reference evidence="1" key="1">
    <citation type="submission" date="2019-11" db="EMBL/GenBank/DDBJ databases">
        <authorList>
            <person name="Feng L."/>
        </authorList>
    </citation>
    <scope>NUCLEOTIDE SEQUENCE</scope>
    <source>
        <strain evidence="1">CParaputrificumLFYP93</strain>
    </source>
</reference>
<dbReference type="EMBL" id="CACRTV010000044">
    <property type="protein sequence ID" value="VYU23817.1"/>
    <property type="molecule type" value="Genomic_DNA"/>
</dbReference>
<protein>
    <submittedName>
        <fullName evidence="1">Uncharacterized protein</fullName>
    </submittedName>
</protein>
<dbReference type="AlphaFoldDB" id="A0A6N3DDQ7"/>
<dbReference type="RefSeq" id="WP_291671018.1">
    <property type="nucleotide sequence ID" value="NZ_CACRTV010000044.1"/>
</dbReference>
<sequence>MKAKRNMRTMMKKAARKANLLMEMGEDMMDLMMKARKYKRMTKK</sequence>
<evidence type="ECO:0000313" key="1">
    <source>
        <dbReference type="EMBL" id="VYU23817.1"/>
    </source>
</evidence>
<gene>
    <name evidence="1" type="ORF">CPLFYP93_01756</name>
</gene>